<dbReference type="InterPro" id="IPR016193">
    <property type="entry name" value="Cytidine_deaminase-like"/>
</dbReference>
<evidence type="ECO:0000313" key="4">
    <source>
        <dbReference type="EMBL" id="ASD63796.1"/>
    </source>
</evidence>
<evidence type="ECO:0000256" key="1">
    <source>
        <dbReference type="ARBA" id="ARBA00022723"/>
    </source>
</evidence>
<dbReference type="Pfam" id="PF00383">
    <property type="entry name" value="dCMP_cyt_deam_1"/>
    <property type="match status" value="1"/>
</dbReference>
<keyword evidence="2" id="KW-0862">Zinc</keyword>
<gene>
    <name evidence="4" type="ORF">B9G79_09520</name>
</gene>
<reference evidence="4 5" key="1">
    <citation type="submission" date="2017-04" db="EMBL/GenBank/DDBJ databases">
        <title>Whole genome sequence of Bdellovibrio bacteriovorus strain SSB218315.</title>
        <authorList>
            <person name="Oyedara O."/>
            <person name="Rodriguez-Perez M.A."/>
        </authorList>
    </citation>
    <scope>NUCLEOTIDE SEQUENCE [LARGE SCALE GENOMIC DNA]</scope>
    <source>
        <strain evidence="4 5">SSB218315</strain>
    </source>
</reference>
<dbReference type="GO" id="GO:0047974">
    <property type="term" value="F:guanosine deaminase activity"/>
    <property type="evidence" value="ECO:0007669"/>
    <property type="project" value="TreeGrafter"/>
</dbReference>
<keyword evidence="1" id="KW-0479">Metal-binding</keyword>
<dbReference type="AlphaFoldDB" id="A0A1Z3N8L8"/>
<dbReference type="RefSeq" id="WP_088565306.1">
    <property type="nucleotide sequence ID" value="NZ_CP020946.1"/>
</dbReference>
<dbReference type="Gene3D" id="3.40.140.10">
    <property type="entry name" value="Cytidine Deaminase, domain 2"/>
    <property type="match status" value="1"/>
</dbReference>
<dbReference type="SUPFAM" id="SSF53927">
    <property type="entry name" value="Cytidine deaminase-like"/>
    <property type="match status" value="1"/>
</dbReference>
<protein>
    <submittedName>
        <fullName evidence="4">tRNA-specific adenosine deaminase</fullName>
    </submittedName>
</protein>
<evidence type="ECO:0000256" key="2">
    <source>
        <dbReference type="ARBA" id="ARBA00022833"/>
    </source>
</evidence>
<dbReference type="Proteomes" id="UP000197003">
    <property type="component" value="Chromosome"/>
</dbReference>
<accession>A0A1Z3N8L8</accession>
<dbReference type="PANTHER" id="PTHR11079">
    <property type="entry name" value="CYTOSINE DEAMINASE FAMILY MEMBER"/>
    <property type="match status" value="1"/>
</dbReference>
<dbReference type="InterPro" id="IPR016192">
    <property type="entry name" value="APOBEC/CMP_deaminase_Zn-bd"/>
</dbReference>
<dbReference type="EMBL" id="CP020946">
    <property type="protein sequence ID" value="ASD63796.1"/>
    <property type="molecule type" value="Genomic_DNA"/>
</dbReference>
<evidence type="ECO:0000259" key="3">
    <source>
        <dbReference type="PROSITE" id="PS51747"/>
    </source>
</evidence>
<dbReference type="GO" id="GO:0008270">
    <property type="term" value="F:zinc ion binding"/>
    <property type="evidence" value="ECO:0007669"/>
    <property type="project" value="InterPro"/>
</dbReference>
<name>A0A1Z3N8L8_BDEBC</name>
<sequence length="157" mass="17267">MNSDQIRFLEMAINLAAENLQEHHGRPFGAVLVKNNEVISTGVNQILLTQDPTSHAELSAIRAASQVLESPRLDGCVIYASGQPCPMCLAAMHMTGIKEVYYALSNDDGEAVGLSTARIYEQMQKPLAEQSIKITHTPLVGASDRLYEGWKRLQQKT</sequence>
<evidence type="ECO:0000313" key="5">
    <source>
        <dbReference type="Proteomes" id="UP000197003"/>
    </source>
</evidence>
<dbReference type="PROSITE" id="PS51747">
    <property type="entry name" value="CYT_DCMP_DEAMINASES_2"/>
    <property type="match status" value="1"/>
</dbReference>
<dbReference type="OrthoDB" id="5292910at2"/>
<dbReference type="PANTHER" id="PTHR11079:SF161">
    <property type="entry name" value="CMP_DCMP-TYPE DEAMINASE DOMAIN-CONTAINING PROTEIN"/>
    <property type="match status" value="1"/>
</dbReference>
<dbReference type="CDD" id="cd01285">
    <property type="entry name" value="nucleoside_deaminase"/>
    <property type="match status" value="1"/>
</dbReference>
<dbReference type="PROSITE" id="PS00903">
    <property type="entry name" value="CYT_DCMP_DEAMINASES_1"/>
    <property type="match status" value="1"/>
</dbReference>
<feature type="domain" description="CMP/dCMP-type deaminase" evidence="3">
    <location>
        <begin position="3"/>
        <end position="115"/>
    </location>
</feature>
<dbReference type="InterPro" id="IPR002125">
    <property type="entry name" value="CMP_dCMP_dom"/>
</dbReference>
<proteinExistence type="predicted"/>
<organism evidence="4 5">
    <name type="scientific">Bdellovibrio bacteriovorus</name>
    <dbReference type="NCBI Taxonomy" id="959"/>
    <lineage>
        <taxon>Bacteria</taxon>
        <taxon>Pseudomonadati</taxon>
        <taxon>Bdellovibrionota</taxon>
        <taxon>Bdellovibrionia</taxon>
        <taxon>Bdellovibrionales</taxon>
        <taxon>Pseudobdellovibrionaceae</taxon>
        <taxon>Bdellovibrio</taxon>
    </lineage>
</organism>
<dbReference type="GO" id="GO:0006152">
    <property type="term" value="P:purine nucleoside catabolic process"/>
    <property type="evidence" value="ECO:0007669"/>
    <property type="project" value="TreeGrafter"/>
</dbReference>